<dbReference type="GO" id="GO:0098807">
    <property type="term" value="C:chloroplast thylakoid membrane protein complex"/>
    <property type="evidence" value="ECO:0007669"/>
    <property type="project" value="EnsemblPlants"/>
</dbReference>
<dbReference type="PANTHER" id="PTHR36762">
    <property type="entry name" value="LIGHT-REGULATED PROTEIN 1, CHLOROPLASTIC"/>
    <property type="match status" value="1"/>
</dbReference>
<dbReference type="GO" id="GO:0007623">
    <property type="term" value="P:circadian rhythm"/>
    <property type="evidence" value="ECO:0007669"/>
    <property type="project" value="EnsemblPlants"/>
</dbReference>
<dbReference type="InterPro" id="IPR009856">
    <property type="entry name" value="Lir1"/>
</dbReference>
<organism evidence="1">
    <name type="scientific">Eucalyptus grandis</name>
    <name type="common">Flooded gum</name>
    <dbReference type="NCBI Taxonomy" id="71139"/>
    <lineage>
        <taxon>Eukaryota</taxon>
        <taxon>Viridiplantae</taxon>
        <taxon>Streptophyta</taxon>
        <taxon>Embryophyta</taxon>
        <taxon>Tracheophyta</taxon>
        <taxon>Spermatophyta</taxon>
        <taxon>Magnoliopsida</taxon>
        <taxon>eudicotyledons</taxon>
        <taxon>Gunneridae</taxon>
        <taxon>Pentapetalae</taxon>
        <taxon>rosids</taxon>
        <taxon>malvids</taxon>
        <taxon>Myrtales</taxon>
        <taxon>Myrtaceae</taxon>
        <taxon>Myrtoideae</taxon>
        <taxon>Eucalypteae</taxon>
        <taxon>Eucalyptus</taxon>
    </lineage>
</organism>
<dbReference type="AlphaFoldDB" id="A0A059BE21"/>
<dbReference type="Gramene" id="KCW64299">
    <property type="protein sequence ID" value="KCW64299"/>
    <property type="gene ID" value="EUGRSUZ_G01934"/>
</dbReference>
<dbReference type="eggNOG" id="ENOG502S43X">
    <property type="taxonomic scope" value="Eukaryota"/>
</dbReference>
<proteinExistence type="predicted"/>
<gene>
    <name evidence="1" type="ORF">EUGRSUZ_G01934</name>
</gene>
<dbReference type="KEGG" id="egr:104453526"/>
<dbReference type="PANTHER" id="PTHR36762:SF6">
    <property type="entry name" value="LIGHT-REGULATED PROTEIN"/>
    <property type="match status" value="1"/>
</dbReference>
<dbReference type="OrthoDB" id="2011897at2759"/>
<dbReference type="OMA" id="EFCERPY"/>
<dbReference type="FunCoup" id="A0A059BE21">
    <property type="interactions" value="829"/>
</dbReference>
<evidence type="ECO:0000313" key="1">
    <source>
        <dbReference type="EMBL" id="KCW64299.1"/>
    </source>
</evidence>
<reference evidence="1" key="1">
    <citation type="submission" date="2013-07" db="EMBL/GenBank/DDBJ databases">
        <title>The genome of Eucalyptus grandis.</title>
        <authorList>
            <person name="Schmutz J."/>
            <person name="Hayes R."/>
            <person name="Myburg A."/>
            <person name="Tuskan G."/>
            <person name="Grattapaglia D."/>
            <person name="Rokhsar D.S."/>
        </authorList>
    </citation>
    <scope>NUCLEOTIDE SEQUENCE</scope>
    <source>
        <tissue evidence="1">Leaf extractions</tissue>
    </source>
</reference>
<dbReference type="Pfam" id="PF07207">
    <property type="entry name" value="Lir1"/>
    <property type="match status" value="1"/>
</dbReference>
<sequence length="137" mass="14507">MQAALFLAPPLLPVIPSKNLSKPLALPSKLSSSVLSRVSPAKASLAAYETATVDYSSSFSVFPAEACETIGGEACLADAYPEAKLNPVARISTAAQAAEAIEREYLEYTGPKTVFPAEACDDLGGEFCERPYQRGVY</sequence>
<name>A0A059BE21_EUCGR</name>
<evidence type="ECO:0008006" key="2">
    <source>
        <dbReference type="Google" id="ProtNLM"/>
    </source>
</evidence>
<accession>A0A059BE21</accession>
<dbReference type="EMBL" id="KK198759">
    <property type="protein sequence ID" value="KCW64299.1"/>
    <property type="molecule type" value="Genomic_DNA"/>
</dbReference>
<dbReference type="STRING" id="71139.A0A059BE21"/>
<dbReference type="InParanoid" id="A0A059BE21"/>
<protein>
    <recommendedName>
        <fullName evidence="2">Light-regulated protein</fullName>
    </recommendedName>
</protein>